<dbReference type="KEGG" id="fbm:MQE35_01785"/>
<accession>A0A9E6ZUI1</accession>
<organism evidence="3 4">
    <name type="scientific">Abyssalbus ytuae</name>
    <dbReference type="NCBI Taxonomy" id="2926907"/>
    <lineage>
        <taxon>Bacteria</taxon>
        <taxon>Pseudomonadati</taxon>
        <taxon>Bacteroidota</taxon>
        <taxon>Flavobacteriia</taxon>
        <taxon>Flavobacteriales</taxon>
        <taxon>Flavobacteriaceae</taxon>
        <taxon>Abyssalbus</taxon>
    </lineage>
</organism>
<feature type="domain" description="DUF4350" evidence="2">
    <location>
        <begin position="39"/>
        <end position="227"/>
    </location>
</feature>
<reference evidence="3" key="1">
    <citation type="submission" date="2022-03" db="EMBL/GenBank/DDBJ databases">
        <title>Description of Abyssus ytuae gen. nov., sp. nov., a novel member of the family Flavobacteriaceae isolated from the sediment of Mariana Trench.</title>
        <authorList>
            <person name="Zhang J."/>
            <person name="Xu X."/>
        </authorList>
    </citation>
    <scope>NUCLEOTIDE SEQUENCE</scope>
    <source>
        <strain evidence="3">MT3330</strain>
    </source>
</reference>
<keyword evidence="1" id="KW-1133">Transmembrane helix</keyword>
<evidence type="ECO:0000313" key="3">
    <source>
        <dbReference type="EMBL" id="UOB18043.1"/>
    </source>
</evidence>
<dbReference type="Proteomes" id="UP000831290">
    <property type="component" value="Chromosome"/>
</dbReference>
<evidence type="ECO:0000259" key="2">
    <source>
        <dbReference type="Pfam" id="PF14258"/>
    </source>
</evidence>
<proteinExistence type="predicted"/>
<gene>
    <name evidence="3" type="ORF">MQE35_01785</name>
</gene>
<keyword evidence="4" id="KW-1185">Reference proteome</keyword>
<dbReference type="Pfam" id="PF14258">
    <property type="entry name" value="DUF4350"/>
    <property type="match status" value="1"/>
</dbReference>
<sequence length="397" mass="46455">MDKRAKIILGVFFLVLLIIIFTEIVRPKPLNWSPSYTSTDKIPFGCYVLSNELKDLFKNQKIKIVDQNTYLFLTEKNAGLNTNYIFINNYISFDKQELNQLLNYVNKGNNVFIAADNFGTVLTDSLKISTLTEQNVKEDTVVTKMYNPVFGNKEFAYSRGIYKSYFTSFDTINSTTLGKYKKIEDDDSAKVNFIKVKIGNGNLFLNTVPQAFTNYYLLNKNAQYVANCFSYLNEGTVYWDDYKKTGRELQVIDSPMRFVLKQESLKWAYYLLIISLILFMIFRAKREQRIIPVVKPLENSSVEFTKTIGDLYFQYKDYSNIISKKITYFMDYIRNHYYLNTEKLDDAFIKKLSVKASKNLDDTTQLINYIKKIKTKPVHTEQELVELNKRIEAFKKD</sequence>
<dbReference type="EMBL" id="CP094358">
    <property type="protein sequence ID" value="UOB18043.1"/>
    <property type="molecule type" value="Genomic_DNA"/>
</dbReference>
<dbReference type="AlphaFoldDB" id="A0A9E6ZUI1"/>
<feature type="transmembrane region" description="Helical" evidence="1">
    <location>
        <begin position="267"/>
        <end position="284"/>
    </location>
</feature>
<keyword evidence="1" id="KW-0472">Membrane</keyword>
<evidence type="ECO:0000313" key="4">
    <source>
        <dbReference type="Proteomes" id="UP000831290"/>
    </source>
</evidence>
<name>A0A9E6ZUI1_9FLAO</name>
<evidence type="ECO:0000256" key="1">
    <source>
        <dbReference type="SAM" id="Phobius"/>
    </source>
</evidence>
<dbReference type="InterPro" id="IPR025646">
    <property type="entry name" value="DUF4350"/>
</dbReference>
<protein>
    <submittedName>
        <fullName evidence="3">DUF4350 domain-containing protein</fullName>
    </submittedName>
</protein>
<keyword evidence="1" id="KW-0812">Transmembrane</keyword>
<dbReference type="RefSeq" id="WP_255843963.1">
    <property type="nucleotide sequence ID" value="NZ_CP094358.1"/>
</dbReference>